<name>A0AAN5ALJ8_9BACT</name>
<evidence type="ECO:0000313" key="2">
    <source>
        <dbReference type="Proteomes" id="UP001310022"/>
    </source>
</evidence>
<keyword evidence="2" id="KW-1185">Reference proteome</keyword>
<gene>
    <name evidence="1" type="ORF">PEDI_38760</name>
</gene>
<protein>
    <submittedName>
        <fullName evidence="1">Uncharacterized protein</fullName>
    </submittedName>
</protein>
<sequence>MAEMADQVREIRGSGGIKRFLKIKIRSENLILAETIPDYFERIASLLWRNYPKSLSIIRICSRMLCFFRQYLNRGVNNSA</sequence>
<reference evidence="1 2" key="1">
    <citation type="submission" date="2021-12" db="EMBL/GenBank/DDBJ databases">
        <title>Genome sequencing of bacteria with rrn-lacking chromosome and rrn-plasmid.</title>
        <authorList>
            <person name="Anda M."/>
            <person name="Iwasaki W."/>
        </authorList>
    </citation>
    <scope>NUCLEOTIDE SEQUENCE [LARGE SCALE GENOMIC DNA]</scope>
    <source>
        <strain evidence="1 2">NBRC 15940</strain>
    </source>
</reference>
<dbReference type="Proteomes" id="UP001310022">
    <property type="component" value="Unassembled WGS sequence"/>
</dbReference>
<proteinExistence type="predicted"/>
<dbReference type="AlphaFoldDB" id="A0AAN5ALJ8"/>
<evidence type="ECO:0000313" key="1">
    <source>
        <dbReference type="EMBL" id="GJM63324.1"/>
    </source>
</evidence>
<dbReference type="EMBL" id="BQKE01000002">
    <property type="protein sequence ID" value="GJM63324.1"/>
    <property type="molecule type" value="Genomic_DNA"/>
</dbReference>
<comment type="caution">
    <text evidence="1">The sequence shown here is derived from an EMBL/GenBank/DDBJ whole genome shotgun (WGS) entry which is preliminary data.</text>
</comment>
<accession>A0AAN5ALJ8</accession>
<organism evidence="1 2">
    <name type="scientific">Persicobacter diffluens</name>
    <dbReference type="NCBI Taxonomy" id="981"/>
    <lineage>
        <taxon>Bacteria</taxon>
        <taxon>Pseudomonadati</taxon>
        <taxon>Bacteroidota</taxon>
        <taxon>Cytophagia</taxon>
        <taxon>Cytophagales</taxon>
        <taxon>Persicobacteraceae</taxon>
        <taxon>Persicobacter</taxon>
    </lineage>
</organism>